<comment type="similarity">
    <text evidence="1">Belongs to the bacterial sugar transferase family.</text>
</comment>
<comment type="caution">
    <text evidence="4">The sequence shown here is derived from an EMBL/GenBank/DDBJ whole genome shotgun (WGS) entry which is preliminary data.</text>
</comment>
<evidence type="ECO:0000256" key="2">
    <source>
        <dbReference type="SAM" id="Phobius"/>
    </source>
</evidence>
<organism evidence="4 5">
    <name type="scientific">Fructobacillus tropaeoli</name>
    <dbReference type="NCBI Taxonomy" id="709323"/>
    <lineage>
        <taxon>Bacteria</taxon>
        <taxon>Bacillati</taxon>
        <taxon>Bacillota</taxon>
        <taxon>Bacilli</taxon>
        <taxon>Lactobacillales</taxon>
        <taxon>Lactobacillaceae</taxon>
        <taxon>Fructobacillus</taxon>
    </lineage>
</organism>
<dbReference type="RefSeq" id="WP_203618243.1">
    <property type="nucleotide sequence ID" value="NZ_BOJU01000002.1"/>
</dbReference>
<evidence type="ECO:0000259" key="3">
    <source>
        <dbReference type="Pfam" id="PF02397"/>
    </source>
</evidence>
<keyword evidence="2" id="KW-0812">Transmembrane</keyword>
<gene>
    <name evidence="4" type="ORF">R53137_KAKDMLNK_00118</name>
</gene>
<evidence type="ECO:0000313" key="5">
    <source>
        <dbReference type="Proteomes" id="UP001314262"/>
    </source>
</evidence>
<name>A0ABN9YIS0_9LACO</name>
<keyword evidence="2" id="KW-0472">Membrane</keyword>
<sequence length="237" mass="26441">MVYEKIIKRLFSLALAIVMEIVLFIPLLIVGLMIKLTSKGPVLFVQERFGKNSKPFKLYKFRSMVVDAPDKSNAEFTDIKSYITPFGNFLRKTSIDELPQLLNIIKGDMAFIGPRPLSQADLVVVNLRKKNGGDQVLPGISGLAQVNGRNNITDEEKAAYDGLYAQSVSFEQDVKLFFQTIVSVFKRDNVYKDVELVRQEIESAQVEMSPTDNESGSSQDIANSVLDATDSVIKSHV</sequence>
<dbReference type="Proteomes" id="UP001314262">
    <property type="component" value="Unassembled WGS sequence"/>
</dbReference>
<dbReference type="PANTHER" id="PTHR30576">
    <property type="entry name" value="COLANIC BIOSYNTHESIS UDP-GLUCOSE LIPID CARRIER TRANSFERASE"/>
    <property type="match status" value="1"/>
</dbReference>
<accession>A0ABN9YIS0</accession>
<dbReference type="EMBL" id="CAUZLT010000001">
    <property type="protein sequence ID" value="CAK1225970.1"/>
    <property type="molecule type" value="Genomic_DNA"/>
</dbReference>
<keyword evidence="2" id="KW-1133">Transmembrane helix</keyword>
<feature type="transmembrane region" description="Helical" evidence="2">
    <location>
        <begin position="12"/>
        <end position="34"/>
    </location>
</feature>
<evidence type="ECO:0000256" key="1">
    <source>
        <dbReference type="ARBA" id="ARBA00006464"/>
    </source>
</evidence>
<dbReference type="PANTHER" id="PTHR30576:SF10">
    <property type="entry name" value="SLL5057 PROTEIN"/>
    <property type="match status" value="1"/>
</dbReference>
<feature type="domain" description="Bacterial sugar transferase" evidence="3">
    <location>
        <begin position="8"/>
        <end position="186"/>
    </location>
</feature>
<evidence type="ECO:0000313" key="4">
    <source>
        <dbReference type="EMBL" id="CAK1225970.1"/>
    </source>
</evidence>
<proteinExistence type="inferred from homology"/>
<reference evidence="4 5" key="1">
    <citation type="submission" date="2023-10" db="EMBL/GenBank/DDBJ databases">
        <authorList>
            <person name="Botero Cardona J."/>
        </authorList>
    </citation>
    <scope>NUCLEOTIDE SEQUENCE [LARGE SCALE GENOMIC DNA]</scope>
    <source>
        <strain evidence="4 5">R-53137</strain>
    </source>
</reference>
<protein>
    <submittedName>
        <fullName evidence="4">Teichoic acid (WcaJ</fullName>
    </submittedName>
</protein>
<dbReference type="Pfam" id="PF02397">
    <property type="entry name" value="Bac_transf"/>
    <property type="match status" value="1"/>
</dbReference>
<keyword evidence="5" id="KW-1185">Reference proteome</keyword>
<dbReference type="InterPro" id="IPR003362">
    <property type="entry name" value="Bact_transf"/>
</dbReference>